<accession>A9NMB9</accession>
<evidence type="ECO:0000313" key="1">
    <source>
        <dbReference type="EMBL" id="ABK21780.1"/>
    </source>
</evidence>
<sequence length="108" mass="11900">MCVWLCTGKGVGLCRWIGPHLGHKRTGMAASGTNSTAAEGLAAYQGFRSVLWLYLRLFFSQFLLLRSSGAIILSATEVNTKLLQVVNFLMRDVHLTFLSGIQDDKIIP</sequence>
<name>A9NMB9_PICSI</name>
<dbReference type="EMBL" id="EF082420">
    <property type="protein sequence ID" value="ABK21780.1"/>
    <property type="molecule type" value="mRNA"/>
</dbReference>
<organism evidence="1">
    <name type="scientific">Picea sitchensis</name>
    <name type="common">Sitka spruce</name>
    <name type="synonym">Pinus sitchensis</name>
    <dbReference type="NCBI Taxonomy" id="3332"/>
    <lineage>
        <taxon>Eukaryota</taxon>
        <taxon>Viridiplantae</taxon>
        <taxon>Streptophyta</taxon>
        <taxon>Embryophyta</taxon>
        <taxon>Tracheophyta</taxon>
        <taxon>Spermatophyta</taxon>
        <taxon>Pinopsida</taxon>
        <taxon>Pinidae</taxon>
        <taxon>Conifers I</taxon>
        <taxon>Pinales</taxon>
        <taxon>Pinaceae</taxon>
        <taxon>Picea</taxon>
    </lineage>
</organism>
<dbReference type="AlphaFoldDB" id="A9NMB9"/>
<protein>
    <submittedName>
        <fullName evidence="1">Uncharacterized protein</fullName>
    </submittedName>
</protein>
<proteinExistence type="evidence at transcript level"/>
<reference evidence="1" key="1">
    <citation type="journal article" date="2008" name="BMC Genomics">
        <title>A conifer genomics resource of 200,000 spruce (Picea spp.) ESTs and 6,464 high-quality, sequence-finished full-length cDNAs for Sitka spruce (Picea sitchensis).</title>
        <authorList>
            <person name="Ralph S.G."/>
            <person name="Chun H.J."/>
            <person name="Kolosova N."/>
            <person name="Cooper D."/>
            <person name="Oddy C."/>
            <person name="Ritland C.E."/>
            <person name="Kirkpatrick R."/>
            <person name="Moore R."/>
            <person name="Barber S."/>
            <person name="Holt R.A."/>
            <person name="Jones S.J."/>
            <person name="Marra M.A."/>
            <person name="Douglas C.J."/>
            <person name="Ritland K."/>
            <person name="Bohlmann J."/>
        </authorList>
    </citation>
    <scope>NUCLEOTIDE SEQUENCE</scope>
    <source>
        <tissue evidence="1">Bark</tissue>
    </source>
</reference>